<gene>
    <name evidence="7" type="primary">eis</name>
    <name evidence="7" type="ORF">GCM10011489_26900</name>
</gene>
<feature type="binding site" evidence="5">
    <location>
        <begin position="127"/>
        <end position="128"/>
    </location>
    <ligand>
        <name>acetyl-CoA</name>
        <dbReference type="ChEBI" id="CHEBI:57288"/>
    </ligand>
</feature>
<evidence type="ECO:0000259" key="6">
    <source>
        <dbReference type="PROSITE" id="PS51186"/>
    </source>
</evidence>
<dbReference type="SUPFAM" id="SSF55718">
    <property type="entry name" value="SCP-like"/>
    <property type="match status" value="1"/>
</dbReference>
<keyword evidence="3 5" id="KW-0808">Transferase</keyword>
<keyword evidence="4 5" id="KW-0012">Acyltransferase</keyword>
<organism evidence="7 8">
    <name type="scientific">Gordonia jinhuaensis</name>
    <dbReference type="NCBI Taxonomy" id="1517702"/>
    <lineage>
        <taxon>Bacteria</taxon>
        <taxon>Bacillati</taxon>
        <taxon>Actinomycetota</taxon>
        <taxon>Actinomycetes</taxon>
        <taxon>Mycobacteriales</taxon>
        <taxon>Gordoniaceae</taxon>
        <taxon>Gordonia</taxon>
    </lineage>
</organism>
<dbReference type="PANTHER" id="PTHR37817:SF1">
    <property type="entry name" value="N-ACETYLTRANSFERASE EIS"/>
    <property type="match status" value="1"/>
</dbReference>
<dbReference type="HAMAP" id="MF_01812">
    <property type="entry name" value="Eis"/>
    <property type="match status" value="1"/>
</dbReference>
<dbReference type="Proteomes" id="UP000621454">
    <property type="component" value="Unassembled WGS sequence"/>
</dbReference>
<comment type="similarity">
    <text evidence="1 5">Belongs to the acetyltransferase Eis family.</text>
</comment>
<evidence type="ECO:0000256" key="2">
    <source>
        <dbReference type="ARBA" id="ARBA00022488"/>
    </source>
</evidence>
<comment type="subunit">
    <text evidence="5">Homohexamer; trimer of dimers.</text>
</comment>
<feature type="active site" description="Proton acceptor; via carboxylate" evidence="5">
    <location>
        <position position="407"/>
    </location>
</feature>
<dbReference type="SUPFAM" id="SSF55729">
    <property type="entry name" value="Acyl-CoA N-acyltransferases (Nat)"/>
    <property type="match status" value="1"/>
</dbReference>
<dbReference type="NCBIfam" id="NF002367">
    <property type="entry name" value="PRK01346.1-4"/>
    <property type="match status" value="1"/>
</dbReference>
<dbReference type="Gene3D" id="3.30.1050.10">
    <property type="entry name" value="SCP2 sterol-binding domain"/>
    <property type="match status" value="1"/>
</dbReference>
<comment type="caution">
    <text evidence="7">The sequence shown here is derived from an EMBL/GenBank/DDBJ whole genome shotgun (WGS) entry which is preliminary data.</text>
</comment>
<accession>A0A916WXJ4</accession>
<dbReference type="InterPro" id="IPR051554">
    <property type="entry name" value="Acetyltransferase_Eis"/>
</dbReference>
<reference evidence="7" key="2">
    <citation type="submission" date="2020-09" db="EMBL/GenBank/DDBJ databases">
        <authorList>
            <person name="Sun Q."/>
            <person name="Zhou Y."/>
        </authorList>
    </citation>
    <scope>NUCLEOTIDE SEQUENCE</scope>
    <source>
        <strain evidence="7">CGMCC 1.12827</strain>
    </source>
</reference>
<dbReference type="GO" id="GO:0034069">
    <property type="term" value="F:aminoglycoside N-acetyltransferase activity"/>
    <property type="evidence" value="ECO:0007669"/>
    <property type="project" value="TreeGrafter"/>
</dbReference>
<protein>
    <submittedName>
        <fullName evidence="7">UPF0256 protein</fullName>
    </submittedName>
</protein>
<evidence type="ECO:0000256" key="3">
    <source>
        <dbReference type="ARBA" id="ARBA00022679"/>
    </source>
</evidence>
<proteinExistence type="inferred from homology"/>
<reference evidence="7" key="1">
    <citation type="journal article" date="2014" name="Int. J. Syst. Evol. Microbiol.">
        <title>Complete genome sequence of Corynebacterium casei LMG S-19264T (=DSM 44701T), isolated from a smear-ripened cheese.</title>
        <authorList>
            <consortium name="US DOE Joint Genome Institute (JGI-PGF)"/>
            <person name="Walter F."/>
            <person name="Albersmeier A."/>
            <person name="Kalinowski J."/>
            <person name="Ruckert C."/>
        </authorList>
    </citation>
    <scope>NUCLEOTIDE SEQUENCE</scope>
    <source>
        <strain evidence="7">CGMCC 1.12827</strain>
    </source>
</reference>
<dbReference type="Pfam" id="PF17668">
    <property type="entry name" value="Acetyltransf_17"/>
    <property type="match status" value="1"/>
</dbReference>
<sequence>MSTSDLVLRRATESDWDDIIAADARAFAFIRPLDDDARADVQHKVLDSDVVVVRDHSDPHNTPLVGVAMFYRMTMTLPGGRRVMVPGLSWVSVAATHRRRGILRMMLTELTEQWEREGASFAILTASEGTIYERFGFGPATFEKQISVELARSVMRGEHPADSRVRFGTDEQIHQQVPELHDRWAATRSGAIARTQPWWNQIFADRPMLRDGRSRLHYLLHSGGYASYRIAHIGDDAVAEVSEMFTVSEEAHTDLWRVLLGLDLIGRLTATVPTDDPLAAKLTNLRAVSVTGIADAMWLRIFDVPAALGAREYAGDLDAVLEITDGFRGHGGRFAVHIAGGEATVTTTDAPPTLSMDISVFGSIFLGGYRATELEFAGRVWAADPETLVAFDTAFATDRAPFSGTFF</sequence>
<dbReference type="InterPro" id="IPR025559">
    <property type="entry name" value="Eis_dom"/>
</dbReference>
<evidence type="ECO:0000256" key="1">
    <source>
        <dbReference type="ARBA" id="ARBA00009213"/>
    </source>
</evidence>
<dbReference type="EMBL" id="BMGC01000020">
    <property type="protein sequence ID" value="GGB37759.1"/>
    <property type="molecule type" value="Genomic_DNA"/>
</dbReference>
<dbReference type="Gene3D" id="3.40.630.30">
    <property type="match status" value="2"/>
</dbReference>
<dbReference type="AlphaFoldDB" id="A0A916WXJ4"/>
<feature type="active site" description="Proton donor" evidence="5">
    <location>
        <position position="132"/>
    </location>
</feature>
<feature type="binding site" evidence="5">
    <location>
        <begin position="91"/>
        <end position="93"/>
    </location>
    <ligand>
        <name>acetyl-CoA</name>
        <dbReference type="ChEBI" id="CHEBI:57288"/>
    </ligand>
</feature>
<evidence type="ECO:0000313" key="7">
    <source>
        <dbReference type="EMBL" id="GGB37759.1"/>
    </source>
</evidence>
<evidence type="ECO:0000256" key="5">
    <source>
        <dbReference type="HAMAP-Rule" id="MF_01812"/>
    </source>
</evidence>
<dbReference type="RefSeq" id="WP_229742623.1">
    <property type="nucleotide sequence ID" value="NZ_BMGC01000020.1"/>
</dbReference>
<keyword evidence="8" id="KW-1185">Reference proteome</keyword>
<dbReference type="InterPro" id="IPR000182">
    <property type="entry name" value="GNAT_dom"/>
</dbReference>
<dbReference type="InterPro" id="IPR036527">
    <property type="entry name" value="SCP2_sterol-bd_dom_sf"/>
</dbReference>
<evidence type="ECO:0000256" key="4">
    <source>
        <dbReference type="ARBA" id="ARBA00023315"/>
    </source>
</evidence>
<keyword evidence="2" id="KW-1036">Host cytoplasmic vesicle</keyword>
<dbReference type="InterPro" id="IPR022902">
    <property type="entry name" value="NAcTrfase_Eis"/>
</dbReference>
<dbReference type="InterPro" id="IPR016181">
    <property type="entry name" value="Acyl_CoA_acyltransferase"/>
</dbReference>
<dbReference type="GO" id="GO:0030649">
    <property type="term" value="P:aminoglycoside antibiotic catabolic process"/>
    <property type="evidence" value="ECO:0007669"/>
    <property type="project" value="TreeGrafter"/>
</dbReference>
<name>A0A916WXJ4_9ACTN</name>
<feature type="domain" description="N-acetyltransferase" evidence="6">
    <location>
        <begin position="6"/>
        <end position="155"/>
    </location>
</feature>
<dbReference type="PANTHER" id="PTHR37817">
    <property type="entry name" value="N-ACETYLTRANSFERASE EIS"/>
    <property type="match status" value="1"/>
</dbReference>
<dbReference type="PROSITE" id="PS51186">
    <property type="entry name" value="GNAT"/>
    <property type="match status" value="1"/>
</dbReference>
<feature type="binding site" evidence="5">
    <location>
        <begin position="99"/>
        <end position="104"/>
    </location>
    <ligand>
        <name>acetyl-CoA</name>
        <dbReference type="ChEBI" id="CHEBI:57288"/>
    </ligand>
</feature>
<dbReference type="Pfam" id="PF13527">
    <property type="entry name" value="Acetyltransf_9"/>
    <property type="match status" value="1"/>
</dbReference>
<dbReference type="Pfam" id="PF13530">
    <property type="entry name" value="SCP2_2"/>
    <property type="match status" value="1"/>
</dbReference>
<dbReference type="InterPro" id="IPR041380">
    <property type="entry name" value="Acetyltransf_17"/>
</dbReference>
<evidence type="ECO:0000313" key="8">
    <source>
        <dbReference type="Proteomes" id="UP000621454"/>
    </source>
</evidence>